<evidence type="ECO:0000256" key="4">
    <source>
        <dbReference type="ARBA" id="ARBA00022655"/>
    </source>
</evidence>
<organism evidence="9 10">
    <name type="scientific">Thermoanaerobaculum aquaticum</name>
    <dbReference type="NCBI Taxonomy" id="1312852"/>
    <lineage>
        <taxon>Bacteria</taxon>
        <taxon>Pseudomonadati</taxon>
        <taxon>Acidobacteriota</taxon>
        <taxon>Thermoanaerobaculia</taxon>
        <taxon>Thermoanaerobaculales</taxon>
        <taxon>Thermoanaerobaculaceae</taxon>
        <taxon>Thermoanaerobaculum</taxon>
    </lineage>
</organism>
<comment type="subcellular location">
    <subcellularLocation>
        <location evidence="8">Cytoplasm</location>
    </subcellularLocation>
</comment>
<feature type="binding site" evidence="8">
    <location>
        <begin position="184"/>
        <end position="187"/>
    </location>
    <ligand>
        <name>ATP</name>
        <dbReference type="ChEBI" id="CHEBI:30616"/>
    </ligand>
</feature>
<keyword evidence="6 8" id="KW-0067">ATP-binding</keyword>
<dbReference type="STRING" id="1312852.EG19_03355"/>
<evidence type="ECO:0000256" key="7">
    <source>
        <dbReference type="ARBA" id="ARBA00048258"/>
    </source>
</evidence>
<keyword evidence="4 8" id="KW-0566">Pantothenate biosynthesis</keyword>
<dbReference type="FunFam" id="3.40.50.620:FF:000013">
    <property type="entry name" value="Pantothenate synthetase"/>
    <property type="match status" value="1"/>
</dbReference>
<dbReference type="InterPro" id="IPR042176">
    <property type="entry name" value="Pantoate_ligase_C"/>
</dbReference>
<evidence type="ECO:0000313" key="9">
    <source>
        <dbReference type="EMBL" id="KDA54851.1"/>
    </source>
</evidence>
<sequence length="283" mass="31194">MLVVTTIAGVRARRQELWRQGKTVAFVPTMGALHEGHLSLVRRGRELADEVWASVFVNPTQFGPGEDFERYPRNLERDVELLTREGAVLVFAPPVKEMYPRPPEVQVALPHLASHLCGAHRPGHFSGVALVVAKLFNIVQPEVALFGAKDFQQAVIIRRLVEDLNFPVRIEVVPTVREADGLAMSSRNTYLGEGERQEALALWHALTAAKAAVEGGERRGPQLEKLMLATLKQHPGVRPQYVAAVDPETLAPVEHIKSRVLLAVAAFVGSTRLIDNLLVEVAQ</sequence>
<dbReference type="AlphaFoldDB" id="A0A062Y368"/>
<feature type="binding site" evidence="8">
    <location>
        <position position="61"/>
    </location>
    <ligand>
        <name>beta-alanine</name>
        <dbReference type="ChEBI" id="CHEBI:57966"/>
    </ligand>
</feature>
<dbReference type="SUPFAM" id="SSF52374">
    <property type="entry name" value="Nucleotidylyl transferase"/>
    <property type="match status" value="1"/>
</dbReference>
<protein>
    <recommendedName>
        <fullName evidence="8">Pantothenate synthetase</fullName>
        <shortName evidence="8">PS</shortName>
        <ecNumber evidence="8">6.3.2.1</ecNumber>
    </recommendedName>
    <alternativeName>
        <fullName evidence="8">Pantoate--beta-alanine ligase</fullName>
    </alternativeName>
    <alternativeName>
        <fullName evidence="8">Pantoate-activating enzyme</fullName>
    </alternativeName>
</protein>
<feature type="active site" description="Proton donor" evidence="8">
    <location>
        <position position="37"/>
    </location>
</feature>
<dbReference type="CDD" id="cd00560">
    <property type="entry name" value="PanC"/>
    <property type="match status" value="1"/>
</dbReference>
<dbReference type="NCBIfam" id="TIGR00018">
    <property type="entry name" value="panC"/>
    <property type="match status" value="1"/>
</dbReference>
<evidence type="ECO:0000256" key="6">
    <source>
        <dbReference type="ARBA" id="ARBA00022840"/>
    </source>
</evidence>
<dbReference type="HAMAP" id="MF_00158">
    <property type="entry name" value="PanC"/>
    <property type="match status" value="1"/>
</dbReference>
<dbReference type="OrthoDB" id="9773087at2"/>
<keyword evidence="8" id="KW-0963">Cytoplasm</keyword>
<evidence type="ECO:0000256" key="2">
    <source>
        <dbReference type="ARBA" id="ARBA00009256"/>
    </source>
</evidence>
<gene>
    <name evidence="8" type="primary">panC</name>
    <name evidence="9" type="ORF">EG19_03355</name>
</gene>
<dbReference type="GO" id="GO:0005829">
    <property type="term" value="C:cytosol"/>
    <property type="evidence" value="ECO:0007669"/>
    <property type="project" value="TreeGrafter"/>
</dbReference>
<dbReference type="Gene3D" id="3.30.1300.10">
    <property type="entry name" value="Pantoate-beta-alanine ligase, C-terminal domain"/>
    <property type="match status" value="1"/>
</dbReference>
<dbReference type="EC" id="6.3.2.1" evidence="8"/>
<keyword evidence="5 8" id="KW-0547">Nucleotide-binding</keyword>
<evidence type="ECO:0000256" key="1">
    <source>
        <dbReference type="ARBA" id="ARBA00004990"/>
    </source>
</evidence>
<dbReference type="InterPro" id="IPR003721">
    <property type="entry name" value="Pantoate_ligase"/>
</dbReference>
<dbReference type="UniPathway" id="UPA00028">
    <property type="reaction ID" value="UER00005"/>
</dbReference>
<feature type="binding site" evidence="8">
    <location>
        <position position="176"/>
    </location>
    <ligand>
        <name>ATP</name>
        <dbReference type="ChEBI" id="CHEBI:30616"/>
    </ligand>
</feature>
<dbReference type="PANTHER" id="PTHR21299">
    <property type="entry name" value="CYTIDYLATE KINASE/PANTOATE-BETA-ALANINE LIGASE"/>
    <property type="match status" value="1"/>
</dbReference>
<accession>A0A062Y368</accession>
<dbReference type="GO" id="GO:0005524">
    <property type="term" value="F:ATP binding"/>
    <property type="evidence" value="ECO:0007669"/>
    <property type="project" value="UniProtKB-KW"/>
</dbReference>
<dbReference type="FunFam" id="3.30.1300.10:FF:000001">
    <property type="entry name" value="Pantothenate synthetase"/>
    <property type="match status" value="1"/>
</dbReference>
<comment type="function">
    <text evidence="8">Catalyzes the condensation of pantoate with beta-alanine in an ATP-dependent reaction via a pantoyl-adenylate intermediate.</text>
</comment>
<dbReference type="Proteomes" id="UP000027284">
    <property type="component" value="Unassembled WGS sequence"/>
</dbReference>
<keyword evidence="3 8" id="KW-0436">Ligase</keyword>
<dbReference type="Pfam" id="PF02569">
    <property type="entry name" value="Pantoate_ligase"/>
    <property type="match status" value="1"/>
</dbReference>
<evidence type="ECO:0000256" key="8">
    <source>
        <dbReference type="HAMAP-Rule" id="MF_00158"/>
    </source>
</evidence>
<comment type="subunit">
    <text evidence="8">Homodimer.</text>
</comment>
<evidence type="ECO:0000256" key="5">
    <source>
        <dbReference type="ARBA" id="ARBA00022741"/>
    </source>
</evidence>
<dbReference type="PANTHER" id="PTHR21299:SF1">
    <property type="entry name" value="PANTOATE--BETA-ALANINE LIGASE"/>
    <property type="match status" value="1"/>
</dbReference>
<reference evidence="9 10" key="1">
    <citation type="submission" date="2014-04" db="EMBL/GenBank/DDBJ databases">
        <title>The Genome Sequence of Thermoanaerobaculum aquaticum MP-01, The First Cultivated Group 23 Acidobacterium.</title>
        <authorList>
            <person name="Stamps B.W."/>
            <person name="Losey N.A."/>
            <person name="Lawson P.A."/>
            <person name="Stevenson B.S."/>
        </authorList>
    </citation>
    <scope>NUCLEOTIDE SEQUENCE [LARGE SCALE GENOMIC DNA]</scope>
    <source>
        <strain evidence="9 10">MP-01</strain>
    </source>
</reference>
<comment type="catalytic activity">
    <reaction evidence="7 8">
        <text>(R)-pantoate + beta-alanine + ATP = (R)-pantothenate + AMP + diphosphate + H(+)</text>
        <dbReference type="Rhea" id="RHEA:10912"/>
        <dbReference type="ChEBI" id="CHEBI:15378"/>
        <dbReference type="ChEBI" id="CHEBI:15980"/>
        <dbReference type="ChEBI" id="CHEBI:29032"/>
        <dbReference type="ChEBI" id="CHEBI:30616"/>
        <dbReference type="ChEBI" id="CHEBI:33019"/>
        <dbReference type="ChEBI" id="CHEBI:57966"/>
        <dbReference type="ChEBI" id="CHEBI:456215"/>
        <dbReference type="EC" id="6.3.2.1"/>
    </reaction>
</comment>
<dbReference type="GO" id="GO:0015940">
    <property type="term" value="P:pantothenate biosynthetic process"/>
    <property type="evidence" value="ECO:0007669"/>
    <property type="project" value="UniProtKB-UniRule"/>
</dbReference>
<dbReference type="EMBL" id="JMFG01000002">
    <property type="protein sequence ID" value="KDA54851.1"/>
    <property type="molecule type" value="Genomic_DNA"/>
</dbReference>
<comment type="similarity">
    <text evidence="2 8">Belongs to the pantothenate synthetase family.</text>
</comment>
<dbReference type="InterPro" id="IPR014729">
    <property type="entry name" value="Rossmann-like_a/b/a_fold"/>
</dbReference>
<comment type="pathway">
    <text evidence="1 8">Cofactor biosynthesis; (R)-pantothenate biosynthesis; (R)-pantothenate from (R)-pantoate and beta-alanine: step 1/1.</text>
</comment>
<name>A0A062Y368_9BACT</name>
<evidence type="ECO:0000256" key="3">
    <source>
        <dbReference type="ARBA" id="ARBA00022598"/>
    </source>
</evidence>
<feature type="binding site" evidence="8">
    <location>
        <position position="153"/>
    </location>
    <ligand>
        <name>(R)-pantoate</name>
        <dbReference type="ChEBI" id="CHEBI:15980"/>
    </ligand>
</feature>
<feature type="binding site" evidence="8">
    <location>
        <position position="61"/>
    </location>
    <ligand>
        <name>(R)-pantoate</name>
        <dbReference type="ChEBI" id="CHEBI:15980"/>
    </ligand>
</feature>
<evidence type="ECO:0000313" key="10">
    <source>
        <dbReference type="Proteomes" id="UP000027284"/>
    </source>
</evidence>
<dbReference type="NCBIfam" id="TIGR00125">
    <property type="entry name" value="cyt_tran_rel"/>
    <property type="match status" value="1"/>
</dbReference>
<comment type="miscellaneous">
    <text evidence="8">The reaction proceeds by a bi uni uni bi ping pong mechanism.</text>
</comment>
<feature type="binding site" evidence="8">
    <location>
        <begin position="147"/>
        <end position="150"/>
    </location>
    <ligand>
        <name>ATP</name>
        <dbReference type="ChEBI" id="CHEBI:30616"/>
    </ligand>
</feature>
<keyword evidence="10" id="KW-1185">Reference proteome</keyword>
<dbReference type="RefSeq" id="WP_038046184.1">
    <property type="nucleotide sequence ID" value="NZ_JMFG01000002.1"/>
</dbReference>
<proteinExistence type="inferred from homology"/>
<dbReference type="Gene3D" id="3.40.50.620">
    <property type="entry name" value="HUPs"/>
    <property type="match status" value="1"/>
</dbReference>
<dbReference type="GO" id="GO:0004592">
    <property type="term" value="F:pantoate-beta-alanine ligase activity"/>
    <property type="evidence" value="ECO:0007669"/>
    <property type="project" value="UniProtKB-UniRule"/>
</dbReference>
<comment type="caution">
    <text evidence="9">The sequence shown here is derived from an EMBL/GenBank/DDBJ whole genome shotgun (WGS) entry which is preliminary data.</text>
</comment>
<dbReference type="InterPro" id="IPR004821">
    <property type="entry name" value="Cyt_trans-like"/>
</dbReference>
<feature type="binding site" evidence="8">
    <location>
        <begin position="30"/>
        <end position="37"/>
    </location>
    <ligand>
        <name>ATP</name>
        <dbReference type="ChEBI" id="CHEBI:30616"/>
    </ligand>
</feature>